<organism evidence="10">
    <name type="scientific">candidate division CPR3 bacterium</name>
    <dbReference type="NCBI Taxonomy" id="2268181"/>
    <lineage>
        <taxon>Bacteria</taxon>
        <taxon>Bacteria division CPR3</taxon>
    </lineage>
</organism>
<evidence type="ECO:0000259" key="8">
    <source>
        <dbReference type="PROSITE" id="PS50893"/>
    </source>
</evidence>
<feature type="domain" description="ABC transmembrane type-1" evidence="9">
    <location>
        <begin position="29"/>
        <end position="315"/>
    </location>
</feature>
<evidence type="ECO:0000259" key="9">
    <source>
        <dbReference type="PROSITE" id="PS50929"/>
    </source>
</evidence>
<dbReference type="SUPFAM" id="SSF52540">
    <property type="entry name" value="P-loop containing nucleoside triphosphate hydrolases"/>
    <property type="match status" value="1"/>
</dbReference>
<dbReference type="InterPro" id="IPR003439">
    <property type="entry name" value="ABC_transporter-like_ATP-bd"/>
</dbReference>
<evidence type="ECO:0000256" key="4">
    <source>
        <dbReference type="ARBA" id="ARBA00022840"/>
    </source>
</evidence>
<sequence>MAGKLEKQKAKRGLKVLINYALKNKRTIIVIALLNIVASILNGASPYISGKLFDSILSDGSLVFFNFNPIPIWAAMLLLWFFIQLAIRALGWWNERRQEMFLTIITDNYQLDGVKKLISLPLEFHKKYKKGDVVNRINNASGRLGSALSIFFDIAPQIFSIFFGLFFVFIIHYVFGIVMVVSITVFIVAILLIKRKQGEFRKKAQKYSIESNGDLFDAIENIKVVKQHGSEDYEYNRFYSKSINKSQFYWIKVISISANMDLAQRLIILSAQIIIFIISIGFIRSGNMTLGELFAVNGYSAMSFGPIATFIRWYNWLNNCLVSVESAEKIFGEKSEKYNIEKLANKDYIDGNIEFKNVFFYYKEGNSKKSKTKDILKNVSFMIKKGETVAIVGESGVGKTTIADLISGFYFPQKGQILVDNIPTQKIPLQFLRKNVAVVSQDITIFNESIKYNIKYGNFNIDDNQVFEAAREAGAHEFISKFKKKYNQKVGERGIKLSGGQRQRVTIAQAIINKAPILILDEPTSALDARTEKIVTESLEKLMEGKTTIIIAHRLSTVKKADKIIVLDKGRVAEIGKHKDLIKKKDGVYRKFYEVQKL</sequence>
<dbReference type="AlphaFoldDB" id="A0A7C4R2K3"/>
<evidence type="ECO:0000256" key="3">
    <source>
        <dbReference type="ARBA" id="ARBA00022741"/>
    </source>
</evidence>
<dbReference type="SMART" id="SM00382">
    <property type="entry name" value="AAA"/>
    <property type="match status" value="1"/>
</dbReference>
<dbReference type="InterPro" id="IPR036640">
    <property type="entry name" value="ABC1_TM_sf"/>
</dbReference>
<dbReference type="Gene3D" id="1.20.1560.10">
    <property type="entry name" value="ABC transporter type 1, transmembrane domain"/>
    <property type="match status" value="1"/>
</dbReference>
<keyword evidence="2 7" id="KW-0812">Transmembrane</keyword>
<comment type="caution">
    <text evidence="10">The sequence shown here is derived from an EMBL/GenBank/DDBJ whole genome shotgun (WGS) entry which is preliminary data.</text>
</comment>
<evidence type="ECO:0000256" key="7">
    <source>
        <dbReference type="SAM" id="Phobius"/>
    </source>
</evidence>
<dbReference type="InterPro" id="IPR027417">
    <property type="entry name" value="P-loop_NTPase"/>
</dbReference>
<dbReference type="GO" id="GO:0005524">
    <property type="term" value="F:ATP binding"/>
    <property type="evidence" value="ECO:0007669"/>
    <property type="project" value="UniProtKB-KW"/>
</dbReference>
<feature type="transmembrane region" description="Helical" evidence="7">
    <location>
        <begin position="173"/>
        <end position="193"/>
    </location>
</feature>
<evidence type="ECO:0000256" key="1">
    <source>
        <dbReference type="ARBA" id="ARBA00004651"/>
    </source>
</evidence>
<proteinExistence type="predicted"/>
<dbReference type="InterPro" id="IPR017871">
    <property type="entry name" value="ABC_transporter-like_CS"/>
</dbReference>
<dbReference type="PROSITE" id="PS00211">
    <property type="entry name" value="ABC_TRANSPORTER_1"/>
    <property type="match status" value="1"/>
</dbReference>
<keyword evidence="4 10" id="KW-0067">ATP-binding</keyword>
<dbReference type="InterPro" id="IPR003593">
    <property type="entry name" value="AAA+_ATPase"/>
</dbReference>
<keyword evidence="5 7" id="KW-1133">Transmembrane helix</keyword>
<dbReference type="Pfam" id="PF00005">
    <property type="entry name" value="ABC_tran"/>
    <property type="match status" value="1"/>
</dbReference>
<dbReference type="CDD" id="cd07346">
    <property type="entry name" value="ABC_6TM_exporters"/>
    <property type="match status" value="1"/>
</dbReference>
<dbReference type="GO" id="GO:0015421">
    <property type="term" value="F:ABC-type oligopeptide transporter activity"/>
    <property type="evidence" value="ECO:0007669"/>
    <property type="project" value="TreeGrafter"/>
</dbReference>
<dbReference type="GO" id="GO:0016887">
    <property type="term" value="F:ATP hydrolysis activity"/>
    <property type="evidence" value="ECO:0007669"/>
    <property type="project" value="InterPro"/>
</dbReference>
<dbReference type="PROSITE" id="PS50893">
    <property type="entry name" value="ABC_TRANSPORTER_2"/>
    <property type="match status" value="1"/>
</dbReference>
<dbReference type="PANTHER" id="PTHR43394:SF1">
    <property type="entry name" value="ATP-BINDING CASSETTE SUB-FAMILY B MEMBER 10, MITOCHONDRIAL"/>
    <property type="match status" value="1"/>
</dbReference>
<dbReference type="Gene3D" id="3.40.50.300">
    <property type="entry name" value="P-loop containing nucleotide triphosphate hydrolases"/>
    <property type="match status" value="1"/>
</dbReference>
<dbReference type="PROSITE" id="PS50929">
    <property type="entry name" value="ABC_TM1F"/>
    <property type="match status" value="1"/>
</dbReference>
<dbReference type="InterPro" id="IPR011527">
    <property type="entry name" value="ABC1_TM_dom"/>
</dbReference>
<evidence type="ECO:0000256" key="6">
    <source>
        <dbReference type="ARBA" id="ARBA00023136"/>
    </source>
</evidence>
<feature type="transmembrane region" description="Helical" evidence="7">
    <location>
        <begin position="144"/>
        <end position="167"/>
    </location>
</feature>
<evidence type="ECO:0000256" key="5">
    <source>
        <dbReference type="ARBA" id="ARBA00022989"/>
    </source>
</evidence>
<dbReference type="Pfam" id="PF00664">
    <property type="entry name" value="ABC_membrane"/>
    <property type="match status" value="1"/>
</dbReference>
<feature type="transmembrane region" description="Helical" evidence="7">
    <location>
        <begin position="28"/>
        <end position="50"/>
    </location>
</feature>
<dbReference type="InterPro" id="IPR039421">
    <property type="entry name" value="Type_1_exporter"/>
</dbReference>
<comment type="subcellular location">
    <subcellularLocation>
        <location evidence="1">Cell membrane</location>
        <topology evidence="1">Multi-pass membrane protein</topology>
    </subcellularLocation>
</comment>
<accession>A0A7C4R2K3</accession>
<protein>
    <submittedName>
        <fullName evidence="10">ABC transporter ATP-binding protein</fullName>
    </submittedName>
</protein>
<feature type="transmembrane region" description="Helical" evidence="7">
    <location>
        <begin position="70"/>
        <end position="90"/>
    </location>
</feature>
<dbReference type="FunFam" id="3.40.50.300:FF:000218">
    <property type="entry name" value="Multidrug ABC transporter ATP-binding protein"/>
    <property type="match status" value="1"/>
</dbReference>
<reference evidence="10" key="1">
    <citation type="journal article" date="2020" name="mSystems">
        <title>Genome- and Community-Level Interaction Insights into Carbon Utilization and Element Cycling Functions of Hydrothermarchaeota in Hydrothermal Sediment.</title>
        <authorList>
            <person name="Zhou Z."/>
            <person name="Liu Y."/>
            <person name="Xu W."/>
            <person name="Pan J."/>
            <person name="Luo Z.H."/>
            <person name="Li M."/>
        </authorList>
    </citation>
    <scope>NUCLEOTIDE SEQUENCE [LARGE SCALE GENOMIC DNA]</scope>
    <source>
        <strain evidence="10">SpSt-579</strain>
    </source>
</reference>
<dbReference type="GO" id="GO:0005886">
    <property type="term" value="C:plasma membrane"/>
    <property type="evidence" value="ECO:0007669"/>
    <property type="project" value="UniProtKB-SubCell"/>
</dbReference>
<gene>
    <name evidence="10" type="ORF">ENT43_02475</name>
</gene>
<keyword evidence="3" id="KW-0547">Nucleotide-binding</keyword>
<evidence type="ECO:0000256" key="2">
    <source>
        <dbReference type="ARBA" id="ARBA00022692"/>
    </source>
</evidence>
<keyword evidence="6 7" id="KW-0472">Membrane</keyword>
<dbReference type="SUPFAM" id="SSF90123">
    <property type="entry name" value="ABC transporter transmembrane region"/>
    <property type="match status" value="1"/>
</dbReference>
<name>A0A7C4R2K3_UNCC3</name>
<feature type="domain" description="ABC transporter" evidence="8">
    <location>
        <begin position="353"/>
        <end position="594"/>
    </location>
</feature>
<feature type="transmembrane region" description="Helical" evidence="7">
    <location>
        <begin position="266"/>
        <end position="283"/>
    </location>
</feature>
<dbReference type="PANTHER" id="PTHR43394">
    <property type="entry name" value="ATP-DEPENDENT PERMEASE MDL1, MITOCHONDRIAL"/>
    <property type="match status" value="1"/>
</dbReference>
<evidence type="ECO:0000313" key="10">
    <source>
        <dbReference type="EMBL" id="HGT71102.1"/>
    </source>
</evidence>
<dbReference type="EMBL" id="DSYQ01000010">
    <property type="protein sequence ID" value="HGT71102.1"/>
    <property type="molecule type" value="Genomic_DNA"/>
</dbReference>